<reference evidence="10" key="1">
    <citation type="submission" date="2025-08" db="UniProtKB">
        <authorList>
            <consortium name="RefSeq"/>
        </authorList>
    </citation>
    <scope>IDENTIFICATION</scope>
</reference>
<dbReference type="Proteomes" id="UP000322000">
    <property type="component" value="Chromosome 5"/>
</dbReference>
<dbReference type="Gene3D" id="3.40.50.1820">
    <property type="entry name" value="alpha/beta hydrolase"/>
    <property type="match status" value="1"/>
</dbReference>
<keyword evidence="6" id="KW-0325">Glycoprotein</keyword>
<evidence type="ECO:0000313" key="9">
    <source>
        <dbReference type="Proteomes" id="UP000322000"/>
    </source>
</evidence>
<feature type="domain" description="Partial AB-hydrolase lipase" evidence="8">
    <location>
        <begin position="109"/>
        <end position="169"/>
    </location>
</feature>
<dbReference type="RefSeq" id="XP_026727682.1">
    <property type="nucleotide sequence ID" value="XM_026871881.1"/>
</dbReference>
<dbReference type="GO" id="GO:0016042">
    <property type="term" value="P:lipid catabolic process"/>
    <property type="evidence" value="ECO:0007669"/>
    <property type="project" value="UniProtKB-KW"/>
</dbReference>
<dbReference type="GO" id="GO:0016787">
    <property type="term" value="F:hydrolase activity"/>
    <property type="evidence" value="ECO:0007669"/>
    <property type="project" value="UniProtKB-KW"/>
</dbReference>
<dbReference type="InParanoid" id="A0A7E5VH79"/>
<evidence type="ECO:0000313" key="10">
    <source>
        <dbReference type="RefSeq" id="XP_026727682.1"/>
    </source>
</evidence>
<dbReference type="InterPro" id="IPR006693">
    <property type="entry name" value="AB_hydrolase_lipase"/>
</dbReference>
<gene>
    <name evidence="10" type="primary">LOC113493850</name>
</gene>
<dbReference type="FunFam" id="3.40.50.1820:FF:000057">
    <property type="entry name" value="Lipase"/>
    <property type="match status" value="1"/>
</dbReference>
<dbReference type="SUPFAM" id="SSF53474">
    <property type="entry name" value="alpha/beta-Hydrolases"/>
    <property type="match status" value="1"/>
</dbReference>
<accession>A0A7E5VH79</accession>
<dbReference type="AlphaFoldDB" id="A0A7E5VH79"/>
<dbReference type="InterPro" id="IPR029058">
    <property type="entry name" value="AB_hydrolase_fold"/>
</dbReference>
<organism evidence="9 10">
    <name type="scientific">Trichoplusia ni</name>
    <name type="common">Cabbage looper</name>
    <dbReference type="NCBI Taxonomy" id="7111"/>
    <lineage>
        <taxon>Eukaryota</taxon>
        <taxon>Metazoa</taxon>
        <taxon>Ecdysozoa</taxon>
        <taxon>Arthropoda</taxon>
        <taxon>Hexapoda</taxon>
        <taxon>Insecta</taxon>
        <taxon>Pterygota</taxon>
        <taxon>Neoptera</taxon>
        <taxon>Endopterygota</taxon>
        <taxon>Lepidoptera</taxon>
        <taxon>Glossata</taxon>
        <taxon>Ditrysia</taxon>
        <taxon>Noctuoidea</taxon>
        <taxon>Noctuidae</taxon>
        <taxon>Plusiinae</taxon>
        <taxon>Trichoplusia</taxon>
    </lineage>
</organism>
<proteinExistence type="inferred from homology"/>
<keyword evidence="2 7" id="KW-0732">Signal</keyword>
<evidence type="ECO:0000256" key="5">
    <source>
        <dbReference type="ARBA" id="ARBA00023098"/>
    </source>
</evidence>
<keyword evidence="4" id="KW-0442">Lipid degradation</keyword>
<comment type="similarity">
    <text evidence="1">Belongs to the AB hydrolase superfamily. Lipase family.</text>
</comment>
<keyword evidence="3" id="KW-0378">Hydrolase</keyword>
<evidence type="ECO:0000256" key="7">
    <source>
        <dbReference type="SAM" id="SignalP"/>
    </source>
</evidence>
<evidence type="ECO:0000256" key="1">
    <source>
        <dbReference type="ARBA" id="ARBA00010701"/>
    </source>
</evidence>
<feature type="signal peptide" evidence="7">
    <location>
        <begin position="1"/>
        <end position="20"/>
    </location>
</feature>
<dbReference type="GeneID" id="113493850"/>
<keyword evidence="5" id="KW-0443">Lipid metabolism</keyword>
<keyword evidence="9" id="KW-1185">Reference proteome</keyword>
<dbReference type="KEGG" id="tnl:113493850"/>
<dbReference type="Pfam" id="PF04083">
    <property type="entry name" value="Abhydro_lipase"/>
    <property type="match status" value="1"/>
</dbReference>
<evidence type="ECO:0000256" key="3">
    <source>
        <dbReference type="ARBA" id="ARBA00022801"/>
    </source>
</evidence>
<feature type="chain" id="PRO_5028987230" evidence="7">
    <location>
        <begin position="21"/>
        <end position="480"/>
    </location>
</feature>
<evidence type="ECO:0000259" key="8">
    <source>
        <dbReference type="Pfam" id="PF04083"/>
    </source>
</evidence>
<dbReference type="PANTHER" id="PTHR11005">
    <property type="entry name" value="LYSOSOMAL ACID LIPASE-RELATED"/>
    <property type="match status" value="1"/>
</dbReference>
<protein>
    <submittedName>
        <fullName evidence="10">Lipase 3-like</fullName>
    </submittedName>
</protein>
<sequence length="480" mass="54359">MKIFIITMVMLLCLNQSVHCDPFFDFITAKFGDLANSLANTFKSLKNQVRKLFVSHSPDELPPPLHQFAESTIKRTFNDFVEKTAAENETGIPEYINLKSEPTALMSTPQLATLHGRRVESHIIHTKDGYLLTLHRISPRIDTVEEGKLNNHTVILHHGILGSSADWILLGPTKSLPYILSDAGYDVWMANARGNYYSRGHARLSVDSEEFWRFSWQEMGEFDLPATIDYIRKVKKSTDPIDFVGHSMGATALLVLLSTTPQYNQYLRIGILLAPLAYMANVEGPLKVLTSMATSPPEQLLKLIGTKEFVPSRKIPRWLAIKYCKGPLLFCSNPLYFISGGIPENNHMWNPSFLARLLYHVPAGGSTDTMLHYAQVVKSGKFHKFNSLYDEFVLGQVTVPIALFSSSEDWLATIPDVLRLYFSIANPIDHYIIRGRNMSHTEFVWGADAHELVFKKVLEFLDNGLNFFNYKSNEVRNDVL</sequence>
<name>A0A7E5VH79_TRINI</name>
<evidence type="ECO:0000256" key="4">
    <source>
        <dbReference type="ARBA" id="ARBA00022963"/>
    </source>
</evidence>
<evidence type="ECO:0000256" key="6">
    <source>
        <dbReference type="ARBA" id="ARBA00023180"/>
    </source>
</evidence>
<evidence type="ECO:0000256" key="2">
    <source>
        <dbReference type="ARBA" id="ARBA00022729"/>
    </source>
</evidence>
<dbReference type="OrthoDB" id="9974421at2759"/>